<organism evidence="6">
    <name type="scientific">Caenorhabditis brenneri</name>
    <name type="common">Nematode worm</name>
    <dbReference type="NCBI Taxonomy" id="135651"/>
    <lineage>
        <taxon>Eukaryota</taxon>
        <taxon>Metazoa</taxon>
        <taxon>Ecdysozoa</taxon>
        <taxon>Nematoda</taxon>
        <taxon>Chromadorea</taxon>
        <taxon>Rhabditida</taxon>
        <taxon>Rhabditina</taxon>
        <taxon>Rhabditomorpha</taxon>
        <taxon>Rhabditoidea</taxon>
        <taxon>Rhabditidae</taxon>
        <taxon>Peloderinae</taxon>
        <taxon>Caenorhabditis</taxon>
    </lineage>
</organism>
<dbReference type="Proteomes" id="UP000008068">
    <property type="component" value="Unassembled WGS sequence"/>
</dbReference>
<gene>
    <name evidence="5" type="ORF">CAEBREN_03064</name>
</gene>
<feature type="signal peptide" evidence="3">
    <location>
        <begin position="1"/>
        <end position="20"/>
    </location>
</feature>
<keyword evidence="6" id="KW-1185">Reference proteome</keyword>
<evidence type="ECO:0000256" key="3">
    <source>
        <dbReference type="SAM" id="SignalP"/>
    </source>
</evidence>
<dbReference type="InParanoid" id="G0M8C5"/>
<dbReference type="FunCoup" id="G0M8C5">
    <property type="interactions" value="704"/>
</dbReference>
<dbReference type="HOGENOM" id="CLU_084006_1_0_1"/>
<dbReference type="PANTHER" id="PTHR22702:SF1">
    <property type="entry name" value="PROTEASE-ASSOCIATED DOMAIN-CONTAINING PROTEIN 1"/>
    <property type="match status" value="1"/>
</dbReference>
<keyword evidence="1 3" id="KW-0732">Signal</keyword>
<reference evidence="6" key="1">
    <citation type="submission" date="2011-07" db="EMBL/GenBank/DDBJ databases">
        <authorList>
            <consortium name="Caenorhabditis brenneri Sequencing and Analysis Consortium"/>
            <person name="Wilson R.K."/>
        </authorList>
    </citation>
    <scope>NUCLEOTIDE SEQUENCE [LARGE SCALE GENOMIC DNA]</scope>
    <source>
        <strain evidence="6">PB2801</strain>
    </source>
</reference>
<dbReference type="Gene3D" id="3.50.30.30">
    <property type="match status" value="1"/>
</dbReference>
<dbReference type="OrthoDB" id="206201at2759"/>
<dbReference type="Pfam" id="PF02225">
    <property type="entry name" value="PA"/>
    <property type="match status" value="1"/>
</dbReference>
<dbReference type="InterPro" id="IPR003137">
    <property type="entry name" value="PA_domain"/>
</dbReference>
<protein>
    <recommendedName>
        <fullName evidence="4">PA domain-containing protein</fullName>
    </recommendedName>
</protein>
<dbReference type="OMA" id="IPCVYIA"/>
<evidence type="ECO:0000259" key="4">
    <source>
        <dbReference type="Pfam" id="PF02225"/>
    </source>
</evidence>
<evidence type="ECO:0000313" key="6">
    <source>
        <dbReference type="Proteomes" id="UP000008068"/>
    </source>
</evidence>
<dbReference type="eggNOG" id="KOG3920">
    <property type="taxonomic scope" value="Eukaryota"/>
</dbReference>
<proteinExistence type="predicted"/>
<dbReference type="SUPFAM" id="SSF52025">
    <property type="entry name" value="PA domain"/>
    <property type="match status" value="1"/>
</dbReference>
<dbReference type="PANTHER" id="PTHR22702">
    <property type="entry name" value="PROTEASE-ASSOCIATED DOMAIN-CONTAINING PROTEIN"/>
    <property type="match status" value="1"/>
</dbReference>
<evidence type="ECO:0000256" key="2">
    <source>
        <dbReference type="ARBA" id="ARBA00023180"/>
    </source>
</evidence>
<evidence type="ECO:0000256" key="1">
    <source>
        <dbReference type="ARBA" id="ARBA00022729"/>
    </source>
</evidence>
<feature type="chain" id="PRO_5003403491" description="PA domain-containing protein" evidence="3">
    <location>
        <begin position="21"/>
        <end position="205"/>
    </location>
</feature>
<accession>G0M8C5</accession>
<evidence type="ECO:0000313" key="5">
    <source>
        <dbReference type="EMBL" id="EGT30406.1"/>
    </source>
</evidence>
<keyword evidence="2" id="KW-0325">Glycoprotein</keyword>
<feature type="domain" description="PA" evidence="4">
    <location>
        <begin position="92"/>
        <end position="154"/>
    </location>
</feature>
<dbReference type="InterPro" id="IPR046450">
    <property type="entry name" value="PA_dom_sf"/>
</dbReference>
<dbReference type="AlphaFoldDB" id="G0M8C5"/>
<sequence length="205" mass="23785">MKHRGWSILCFILFFRTAIAKIPREYEEVENQDNMLFTVTEPYVLAYTYQMKHAFMLGTHFPDGANKTLKNLEMVAAEPITGCEPLLNEIYEPTVLIMERGDCSFTVKAMNAERAGATVVMVTDTNNYEFSTRQYYVNMIPDESLDRAAIPCVYIAPVTGRYFRDHLEEGGTIRLNIPVEKNYAPMVHHQKKAPWEVWPEEEHYF</sequence>
<name>G0M8C5_CAEBE</name>
<dbReference type="EMBL" id="GL379786">
    <property type="protein sequence ID" value="EGT30406.1"/>
    <property type="molecule type" value="Genomic_DNA"/>
</dbReference>